<reference evidence="2" key="1">
    <citation type="submission" date="2010-02" db="EMBL/GenBank/DDBJ databases">
        <title>Sequencing and annotation of the Blastocystis hominis genome.</title>
        <authorList>
            <person name="Wincker P."/>
        </authorList>
    </citation>
    <scope>NUCLEOTIDE SEQUENCE</scope>
    <source>
        <strain evidence="2">Singapore isolate B</strain>
    </source>
</reference>
<dbReference type="Pfam" id="PF05345">
    <property type="entry name" value="He_PIG"/>
    <property type="match status" value="1"/>
</dbReference>
<evidence type="ECO:0000313" key="3">
    <source>
        <dbReference type="Proteomes" id="UP000008312"/>
    </source>
</evidence>
<dbReference type="OrthoDB" id="10478646at2759"/>
<dbReference type="InterPro" id="IPR015919">
    <property type="entry name" value="Cadherin-like_sf"/>
</dbReference>
<proteinExistence type="predicted"/>
<sequence>MSPSECEYGYSGYAYRLCQNGTLSEVHTDRCVPKVPDYLAYSKERFIFYRDLPSSTGKPSFENLIDTFYLKEGDALPDGLQLNNRTGEIEGTPRSLVKQSVVTIIGENTKGVTETTVAFMVRLGECEPDGLFMRTTAGTTAVIDCALKGSYVGKQERLCKLGENGGEWQKASGVCMPVALIVVLVVLAVIVVLVVIAFVIRVTSGKKSQKKSLAHSKPAVDV</sequence>
<dbReference type="GO" id="GO:0005509">
    <property type="term" value="F:calcium ion binding"/>
    <property type="evidence" value="ECO:0007669"/>
    <property type="project" value="InterPro"/>
</dbReference>
<dbReference type="InterPro" id="IPR013783">
    <property type="entry name" value="Ig-like_fold"/>
</dbReference>
<feature type="transmembrane region" description="Helical" evidence="1">
    <location>
        <begin position="178"/>
        <end position="200"/>
    </location>
</feature>
<dbReference type="Proteomes" id="UP000008312">
    <property type="component" value="Unassembled WGS sequence"/>
</dbReference>
<organism evidence="2">
    <name type="scientific">Blastocystis hominis</name>
    <dbReference type="NCBI Taxonomy" id="12968"/>
    <lineage>
        <taxon>Eukaryota</taxon>
        <taxon>Sar</taxon>
        <taxon>Stramenopiles</taxon>
        <taxon>Bigyra</taxon>
        <taxon>Opalozoa</taxon>
        <taxon>Opalinata</taxon>
        <taxon>Blastocystidae</taxon>
        <taxon>Blastocystis</taxon>
    </lineage>
</organism>
<dbReference type="RefSeq" id="XP_012895366.1">
    <property type="nucleotide sequence ID" value="XM_013039912.1"/>
</dbReference>
<keyword evidence="1" id="KW-1133">Transmembrane helix</keyword>
<dbReference type="AlphaFoldDB" id="D8LZS9"/>
<dbReference type="Gene3D" id="2.60.40.10">
    <property type="entry name" value="Immunoglobulins"/>
    <property type="match status" value="1"/>
</dbReference>
<dbReference type="InParanoid" id="D8LZS9"/>
<keyword evidence="1" id="KW-0812">Transmembrane</keyword>
<dbReference type="SUPFAM" id="SSF49313">
    <property type="entry name" value="Cadherin-like"/>
    <property type="match status" value="1"/>
</dbReference>
<dbReference type="EMBL" id="FN668641">
    <property type="protein sequence ID" value="CBK21318.2"/>
    <property type="molecule type" value="Genomic_DNA"/>
</dbReference>
<keyword evidence="3" id="KW-1185">Reference proteome</keyword>
<dbReference type="GeneID" id="24918748"/>
<gene>
    <name evidence="2" type="ORF">GSBLH_T00001499001</name>
</gene>
<dbReference type="GO" id="GO:0016020">
    <property type="term" value="C:membrane"/>
    <property type="evidence" value="ECO:0007669"/>
    <property type="project" value="InterPro"/>
</dbReference>
<name>D8LZS9_BLAHO</name>
<keyword evidence="1" id="KW-0472">Membrane</keyword>
<evidence type="ECO:0000256" key="1">
    <source>
        <dbReference type="SAM" id="Phobius"/>
    </source>
</evidence>
<protein>
    <submittedName>
        <fullName evidence="2">Uncharacterized protein</fullName>
    </submittedName>
</protein>
<evidence type="ECO:0000313" key="2">
    <source>
        <dbReference type="EMBL" id="CBK21318.2"/>
    </source>
</evidence>
<accession>D8LZS9</accession>